<sequence>MAIKISSLIVSKQILKWVAFISSCSSISCATHIPNSSETDQNSLHNPEFEAKIRFLKNKLNTENLIQVLDSTKDLNSSIKIFKWASHQKRFYHTADTYFWVIFKLGMVGNLKDMEFFCNEMIKEKCPHVEEAFASLIDSFSNNHRLDEAVRVLEIMNLGKIKPSIRLFNVLLRTLMVEKRDLQSILFAYKEIVKSGIVPNVETLNYLIEILCESDKMESALDQYRRMNKKGCCPNSRTFEILICSLCKQNRIDESLMVLREMFELGCNLDLKFYNTVIPLLCKASKPEEGMRLYRMMRELDLQLDLLAYGDLVRCLCENLLLDDAIRILEEMLGSGLTPMVDVYADIVSGLCKLSKFNDVTNFLEDNVVSEISPHNALLEGYCNAGKFHEASGYLEKMVERNVADTSSWSILIRGLCKEEKIRKAFEILTRMLVSSYIPDLFIYSALIFGYCKESKYEDALELFRQACSRDWVLDSSDYAELIDCLCRFERIQEAAEVLYYMSSKGCSISSSSFNLLIKGMCLTEKLDEAISLYCLAYHFGISINPNTILLRLYESRRTKDVLVLFSRMVMEGCLFDEETYSVLMDTMCVEKRTRDCAQLLDQMVGYSIVPSSETLDRVLSFMACHFQLHIVTRTLTKLASKRETYSLAMYNMLIHGLMKEGHKQDACKLLDHMLDSGWVPDAVTHSLLIGSVDGEETHGITEAVKRSLVQDKVSSILIEGFEET</sequence>
<dbReference type="PANTHER" id="PTHR47932:SF62">
    <property type="entry name" value="EXPRESSED PROTEIN"/>
    <property type="match status" value="1"/>
</dbReference>
<feature type="repeat" description="PPR" evidence="2">
    <location>
        <begin position="371"/>
        <end position="401"/>
    </location>
</feature>
<dbReference type="Proteomes" id="UP000554482">
    <property type="component" value="Unassembled WGS sequence"/>
</dbReference>
<dbReference type="PANTHER" id="PTHR47932">
    <property type="entry name" value="ATPASE EXPRESSION PROTEIN 3"/>
    <property type="match status" value="1"/>
</dbReference>
<dbReference type="OrthoDB" id="185373at2759"/>
<accession>A0A7J6WF82</accession>
<evidence type="ECO:0000313" key="3">
    <source>
        <dbReference type="EMBL" id="KAF5196114.1"/>
    </source>
</evidence>
<feature type="repeat" description="PPR" evidence="2">
    <location>
        <begin position="270"/>
        <end position="304"/>
    </location>
</feature>
<feature type="repeat" description="PPR" evidence="2">
    <location>
        <begin position="235"/>
        <end position="269"/>
    </location>
</feature>
<dbReference type="NCBIfam" id="TIGR00756">
    <property type="entry name" value="PPR"/>
    <property type="match status" value="9"/>
</dbReference>
<gene>
    <name evidence="3" type="ORF">FRX31_014299</name>
</gene>
<dbReference type="SUPFAM" id="SSF81901">
    <property type="entry name" value="HCP-like"/>
    <property type="match status" value="1"/>
</dbReference>
<dbReference type="Pfam" id="PF13041">
    <property type="entry name" value="PPR_2"/>
    <property type="match status" value="2"/>
</dbReference>
<dbReference type="GO" id="GO:0003729">
    <property type="term" value="F:mRNA binding"/>
    <property type="evidence" value="ECO:0007669"/>
    <property type="project" value="TreeGrafter"/>
</dbReference>
<dbReference type="PROSITE" id="PS51375">
    <property type="entry name" value="PPR"/>
    <property type="match status" value="11"/>
</dbReference>
<feature type="repeat" description="PPR" evidence="2">
    <location>
        <begin position="305"/>
        <end position="339"/>
    </location>
</feature>
<feature type="repeat" description="PPR" evidence="2">
    <location>
        <begin position="475"/>
        <end position="509"/>
    </location>
</feature>
<evidence type="ECO:0000313" key="4">
    <source>
        <dbReference type="Proteomes" id="UP000554482"/>
    </source>
</evidence>
<feature type="repeat" description="PPR" evidence="2">
    <location>
        <begin position="647"/>
        <end position="681"/>
    </location>
</feature>
<keyword evidence="1" id="KW-0677">Repeat</keyword>
<feature type="repeat" description="PPR" evidence="2">
    <location>
        <begin position="440"/>
        <end position="474"/>
    </location>
</feature>
<dbReference type="Gene3D" id="1.25.40.10">
    <property type="entry name" value="Tetratricopeptide repeat domain"/>
    <property type="match status" value="6"/>
</dbReference>
<dbReference type="Pfam" id="PF13812">
    <property type="entry name" value="PPR_3"/>
    <property type="match status" value="2"/>
</dbReference>
<evidence type="ECO:0000256" key="1">
    <source>
        <dbReference type="ARBA" id="ARBA00022737"/>
    </source>
</evidence>
<dbReference type="Pfam" id="PF12854">
    <property type="entry name" value="PPR_1"/>
    <property type="match status" value="2"/>
</dbReference>
<evidence type="ECO:0000256" key="2">
    <source>
        <dbReference type="PROSITE-ProRule" id="PRU00708"/>
    </source>
</evidence>
<dbReference type="AlphaFoldDB" id="A0A7J6WF82"/>
<keyword evidence="4" id="KW-1185">Reference proteome</keyword>
<protein>
    <submittedName>
        <fullName evidence="3">Pentatricopeptide repeat-containing protein</fullName>
    </submittedName>
</protein>
<dbReference type="InterPro" id="IPR011990">
    <property type="entry name" value="TPR-like_helical_dom_sf"/>
</dbReference>
<comment type="caution">
    <text evidence="3">The sequence shown here is derived from an EMBL/GenBank/DDBJ whole genome shotgun (WGS) entry which is preliminary data.</text>
</comment>
<feature type="repeat" description="PPR" evidence="2">
    <location>
        <begin position="577"/>
        <end position="611"/>
    </location>
</feature>
<feature type="repeat" description="PPR" evidence="2">
    <location>
        <begin position="200"/>
        <end position="234"/>
    </location>
</feature>
<dbReference type="Pfam" id="PF01535">
    <property type="entry name" value="PPR"/>
    <property type="match status" value="4"/>
</dbReference>
<name>A0A7J6WF82_THATH</name>
<feature type="repeat" description="PPR" evidence="2">
    <location>
        <begin position="129"/>
        <end position="163"/>
    </location>
</feature>
<dbReference type="InterPro" id="IPR002885">
    <property type="entry name" value="PPR_rpt"/>
</dbReference>
<dbReference type="PROSITE" id="PS51257">
    <property type="entry name" value="PROKAR_LIPOPROTEIN"/>
    <property type="match status" value="1"/>
</dbReference>
<proteinExistence type="predicted"/>
<reference evidence="3 4" key="1">
    <citation type="submission" date="2020-06" db="EMBL/GenBank/DDBJ databases">
        <title>Transcriptomic and genomic resources for Thalictrum thalictroides and T. hernandezii: Facilitating candidate gene discovery in an emerging model plant lineage.</title>
        <authorList>
            <person name="Arias T."/>
            <person name="Riano-Pachon D.M."/>
            <person name="Di Stilio V.S."/>
        </authorList>
    </citation>
    <scope>NUCLEOTIDE SEQUENCE [LARGE SCALE GENOMIC DNA]</scope>
    <source>
        <strain evidence="4">cv. WT478/WT964</strain>
        <tissue evidence="3">Leaves</tissue>
    </source>
</reference>
<feature type="repeat" description="PPR" evidence="2">
    <location>
        <begin position="405"/>
        <end position="439"/>
    </location>
</feature>
<dbReference type="EMBL" id="JABWDY010016422">
    <property type="protein sequence ID" value="KAF5196114.1"/>
    <property type="molecule type" value="Genomic_DNA"/>
</dbReference>
<organism evidence="3 4">
    <name type="scientific">Thalictrum thalictroides</name>
    <name type="common">Rue-anemone</name>
    <name type="synonym">Anemone thalictroides</name>
    <dbReference type="NCBI Taxonomy" id="46969"/>
    <lineage>
        <taxon>Eukaryota</taxon>
        <taxon>Viridiplantae</taxon>
        <taxon>Streptophyta</taxon>
        <taxon>Embryophyta</taxon>
        <taxon>Tracheophyta</taxon>
        <taxon>Spermatophyta</taxon>
        <taxon>Magnoliopsida</taxon>
        <taxon>Ranunculales</taxon>
        <taxon>Ranunculaceae</taxon>
        <taxon>Thalictroideae</taxon>
        <taxon>Thalictrum</taxon>
    </lineage>
</organism>